<dbReference type="AlphaFoldDB" id="A0A1U7ZHU4"/>
<organism evidence="10 11">
    <name type="scientific">Nelumbo nucifera</name>
    <name type="common">Sacred lotus</name>
    <dbReference type="NCBI Taxonomy" id="4432"/>
    <lineage>
        <taxon>Eukaryota</taxon>
        <taxon>Viridiplantae</taxon>
        <taxon>Streptophyta</taxon>
        <taxon>Embryophyta</taxon>
        <taxon>Tracheophyta</taxon>
        <taxon>Spermatophyta</taxon>
        <taxon>Magnoliopsida</taxon>
        <taxon>Proteales</taxon>
        <taxon>Nelumbonaceae</taxon>
        <taxon>Nelumbo</taxon>
    </lineage>
</organism>
<dbReference type="GO" id="GO:0006355">
    <property type="term" value="P:regulation of DNA-templated transcription"/>
    <property type="evidence" value="ECO:0000318"/>
    <property type="project" value="GO_Central"/>
</dbReference>
<feature type="region of interest" description="Disordered" evidence="7">
    <location>
        <begin position="323"/>
        <end position="343"/>
    </location>
</feature>
<evidence type="ECO:0000259" key="8">
    <source>
        <dbReference type="PROSITE" id="PS50090"/>
    </source>
</evidence>
<keyword evidence="5" id="KW-0804">Transcription</keyword>
<keyword evidence="6" id="KW-0539">Nucleus</keyword>
<dbReference type="SUPFAM" id="SSF46689">
    <property type="entry name" value="Homeodomain-like"/>
    <property type="match status" value="1"/>
</dbReference>
<feature type="domain" description="HTH myb-type" evidence="9">
    <location>
        <begin position="62"/>
        <end position="116"/>
    </location>
</feature>
<name>A0A1U7ZHU4_NELNU</name>
<keyword evidence="4" id="KW-0238">DNA-binding</keyword>
<dbReference type="Proteomes" id="UP000189703">
    <property type="component" value="Unplaced"/>
</dbReference>
<dbReference type="PANTHER" id="PTHR47997">
    <property type="entry name" value="MYB DOMAIN PROTEIN 55"/>
    <property type="match status" value="1"/>
</dbReference>
<dbReference type="FunFam" id="1.10.10.60:FF:000047">
    <property type="entry name" value="Myb transcription factor"/>
    <property type="match status" value="1"/>
</dbReference>
<evidence type="ECO:0000256" key="7">
    <source>
        <dbReference type="SAM" id="MobiDB-lite"/>
    </source>
</evidence>
<dbReference type="InterPro" id="IPR051953">
    <property type="entry name" value="Plant_SW-associated_TFs"/>
</dbReference>
<evidence type="ECO:0000256" key="5">
    <source>
        <dbReference type="ARBA" id="ARBA00023163"/>
    </source>
</evidence>
<feature type="domain" description="Myb-like" evidence="8">
    <location>
        <begin position="62"/>
        <end position="112"/>
    </location>
</feature>
<dbReference type="OrthoDB" id="2143914at2759"/>
<dbReference type="eggNOG" id="KOG0048">
    <property type="taxonomic scope" value="Eukaryota"/>
</dbReference>
<evidence type="ECO:0000256" key="4">
    <source>
        <dbReference type="ARBA" id="ARBA00023125"/>
    </source>
</evidence>
<dbReference type="InterPro" id="IPR017930">
    <property type="entry name" value="Myb_dom"/>
</dbReference>
<feature type="region of interest" description="Disordered" evidence="7">
    <location>
        <begin position="119"/>
        <end position="160"/>
    </location>
</feature>
<evidence type="ECO:0000256" key="2">
    <source>
        <dbReference type="ARBA" id="ARBA00022737"/>
    </source>
</evidence>
<dbReference type="PROSITE" id="PS50090">
    <property type="entry name" value="MYB_LIKE"/>
    <property type="match status" value="2"/>
</dbReference>
<dbReference type="KEGG" id="nnu:104593107"/>
<feature type="compositionally biased region" description="Basic and acidic residues" evidence="7">
    <location>
        <begin position="124"/>
        <end position="145"/>
    </location>
</feature>
<evidence type="ECO:0000259" key="9">
    <source>
        <dbReference type="PROSITE" id="PS51294"/>
    </source>
</evidence>
<feature type="domain" description="Myb-like" evidence="8">
    <location>
        <begin position="9"/>
        <end position="61"/>
    </location>
</feature>
<gene>
    <name evidence="11" type="primary">LOC104593107</name>
</gene>
<evidence type="ECO:0000256" key="3">
    <source>
        <dbReference type="ARBA" id="ARBA00023015"/>
    </source>
</evidence>
<evidence type="ECO:0000256" key="6">
    <source>
        <dbReference type="ARBA" id="ARBA00023242"/>
    </source>
</evidence>
<dbReference type="PROSITE" id="PS51294">
    <property type="entry name" value="HTH_MYB"/>
    <property type="match status" value="2"/>
</dbReference>
<keyword evidence="10" id="KW-1185">Reference proteome</keyword>
<protein>
    <submittedName>
        <fullName evidence="11">Transcription factor MYB46-like</fullName>
    </submittedName>
</protein>
<dbReference type="PANTHER" id="PTHR47997:SF34">
    <property type="entry name" value="TRANSCRIPTION FACTOR MYB86-LIKE"/>
    <property type="match status" value="1"/>
</dbReference>
<evidence type="ECO:0000313" key="11">
    <source>
        <dbReference type="RefSeq" id="XP_010251098.1"/>
    </source>
</evidence>
<dbReference type="CDD" id="cd00167">
    <property type="entry name" value="SANT"/>
    <property type="match status" value="2"/>
</dbReference>
<dbReference type="GO" id="GO:0005634">
    <property type="term" value="C:nucleus"/>
    <property type="evidence" value="ECO:0000318"/>
    <property type="project" value="GO_Central"/>
</dbReference>
<evidence type="ECO:0000313" key="10">
    <source>
        <dbReference type="Proteomes" id="UP000189703"/>
    </source>
</evidence>
<sequence>MGRHSCCLKQKLKKGLWSPEEDEKLFNHITRFGVGCWSSVPKQAGLQRCGKSCRLRWINYLRPDLKRGMFSQQEEDLIISLHQVLGNRWAQIATQLPGRTDNEIKNFWNSCLKKKLRQQGVDPNTHKPLSETEVREDENKCREADSSSQPKRLRRTSNSEELGQAFAVNSSIYQDSGLNEASENKVLTKPVFDPFPFFEFQPGVNPVGDNSNLLSQYHQNFIPLDQTQLATNFDFGFTSMPRLTNLSETDSSDNNSSSRLSSLFFNGTKENSSNSSNMNSQTEFQMNNMVSTASFSWESGTRLEPMFQFQLHGIKSEELELRSWQEDQQQQTQSSDDFSSFPLTSLSEDLTGVGFDIYEQI</sequence>
<dbReference type="GO" id="GO:0000976">
    <property type="term" value="F:transcription cis-regulatory region binding"/>
    <property type="evidence" value="ECO:0000318"/>
    <property type="project" value="GO_Central"/>
</dbReference>
<dbReference type="InterPro" id="IPR001005">
    <property type="entry name" value="SANT/Myb"/>
</dbReference>
<dbReference type="GeneID" id="104593107"/>
<reference evidence="11" key="1">
    <citation type="submission" date="2025-08" db="UniProtKB">
        <authorList>
            <consortium name="RefSeq"/>
        </authorList>
    </citation>
    <scope>IDENTIFICATION</scope>
</reference>
<keyword evidence="3" id="KW-0805">Transcription regulation</keyword>
<accession>A0A1U7ZHU4</accession>
<dbReference type="Gene3D" id="1.10.10.60">
    <property type="entry name" value="Homeodomain-like"/>
    <property type="match status" value="2"/>
</dbReference>
<dbReference type="Pfam" id="PF00249">
    <property type="entry name" value="Myb_DNA-binding"/>
    <property type="match status" value="2"/>
</dbReference>
<keyword evidence="2" id="KW-0677">Repeat</keyword>
<proteinExistence type="predicted"/>
<dbReference type="InterPro" id="IPR009057">
    <property type="entry name" value="Homeodomain-like_sf"/>
</dbReference>
<dbReference type="InParanoid" id="A0A1U7ZHU4"/>
<dbReference type="SMART" id="SM00717">
    <property type="entry name" value="SANT"/>
    <property type="match status" value="2"/>
</dbReference>
<feature type="domain" description="HTH myb-type" evidence="9">
    <location>
        <begin position="9"/>
        <end position="61"/>
    </location>
</feature>
<comment type="subcellular location">
    <subcellularLocation>
        <location evidence="1">Nucleus</location>
    </subcellularLocation>
</comment>
<evidence type="ECO:0000256" key="1">
    <source>
        <dbReference type="ARBA" id="ARBA00004123"/>
    </source>
</evidence>
<feature type="compositionally biased region" description="Low complexity" evidence="7">
    <location>
        <begin position="326"/>
        <end position="340"/>
    </location>
</feature>
<dbReference type="RefSeq" id="XP_010251098.1">
    <property type="nucleotide sequence ID" value="XM_010252796.2"/>
</dbReference>
<dbReference type="OMA" id="WEEGQLQ"/>
<dbReference type="FunFam" id="1.10.10.60:FF:000268">
    <property type="entry name" value="Transcription factor MYB86"/>
    <property type="match status" value="1"/>
</dbReference>